<dbReference type="InterPro" id="IPR028357">
    <property type="entry name" value="UDPglc_DH_bac"/>
</dbReference>
<comment type="pathway">
    <text evidence="1">Nucleotide-sugar biosynthesis; UDP-alpha-D-glucuronate biosynthesis; UDP-alpha-D-glucuronate from UDP-alpha-D-glucose: step 1/1.</text>
</comment>
<dbReference type="Proteomes" id="UP000221653">
    <property type="component" value="Unassembled WGS sequence"/>
</dbReference>
<feature type="binding site" evidence="10">
    <location>
        <position position="30"/>
    </location>
    <ligand>
        <name>NAD(+)</name>
        <dbReference type="ChEBI" id="CHEBI:57540"/>
    </ligand>
</feature>
<dbReference type="UniPathway" id="UPA00038">
    <property type="reaction ID" value="UER00491"/>
</dbReference>
<dbReference type="OrthoDB" id="5193947at2"/>
<dbReference type="InterPro" id="IPR036291">
    <property type="entry name" value="NAD(P)-bd_dom_sf"/>
</dbReference>
<dbReference type="Pfam" id="PF00984">
    <property type="entry name" value="UDPG_MGDP_dh"/>
    <property type="match status" value="1"/>
</dbReference>
<evidence type="ECO:0000256" key="8">
    <source>
        <dbReference type="PIRSR" id="PIRSR500134-1"/>
    </source>
</evidence>
<dbReference type="PANTHER" id="PTHR43750">
    <property type="entry name" value="UDP-GLUCOSE 6-DEHYDROGENASE TUAD"/>
    <property type="match status" value="1"/>
</dbReference>
<dbReference type="EC" id="1.1.1.22" evidence="3 7"/>
<dbReference type="InterPro" id="IPR014027">
    <property type="entry name" value="UDP-Glc/GDP-Man_DH_C"/>
</dbReference>
<dbReference type="RefSeq" id="WP_048381046.1">
    <property type="nucleotide sequence ID" value="NZ_LDYE01000008.1"/>
</dbReference>
<gene>
    <name evidence="12" type="ORF">ATK06_0942</name>
</gene>
<dbReference type="Gene3D" id="1.20.5.100">
    <property type="entry name" value="Cytochrome c1, transmembrane anchor, C-terminal"/>
    <property type="match status" value="1"/>
</dbReference>
<evidence type="ECO:0000256" key="3">
    <source>
        <dbReference type="ARBA" id="ARBA00012954"/>
    </source>
</evidence>
<evidence type="ECO:0000256" key="7">
    <source>
        <dbReference type="PIRNR" id="PIRNR000124"/>
    </source>
</evidence>
<keyword evidence="13" id="KW-1185">Reference proteome</keyword>
<evidence type="ECO:0000256" key="10">
    <source>
        <dbReference type="PIRSR" id="PIRSR500134-3"/>
    </source>
</evidence>
<comment type="caution">
    <text evidence="12">The sequence shown here is derived from an EMBL/GenBank/DDBJ whole genome shotgun (WGS) entry which is preliminary data.</text>
</comment>
<feature type="binding site" evidence="10">
    <location>
        <position position="35"/>
    </location>
    <ligand>
        <name>NAD(+)</name>
        <dbReference type="ChEBI" id="CHEBI:57540"/>
    </ligand>
</feature>
<dbReference type="STRING" id="1724.GCA_001044175_02414"/>
<name>A0A2A9DPF2_9CORY</name>
<dbReference type="InterPro" id="IPR001732">
    <property type="entry name" value="UDP-Glc/GDP-Man_DH_N"/>
</dbReference>
<comment type="similarity">
    <text evidence="2 7">Belongs to the UDP-glucose/GDP-mannose dehydrogenase family.</text>
</comment>
<evidence type="ECO:0000256" key="5">
    <source>
        <dbReference type="ARBA" id="ARBA00023027"/>
    </source>
</evidence>
<comment type="catalytic activity">
    <reaction evidence="6 7">
        <text>UDP-alpha-D-glucose + 2 NAD(+) + H2O = UDP-alpha-D-glucuronate + 2 NADH + 3 H(+)</text>
        <dbReference type="Rhea" id="RHEA:23596"/>
        <dbReference type="ChEBI" id="CHEBI:15377"/>
        <dbReference type="ChEBI" id="CHEBI:15378"/>
        <dbReference type="ChEBI" id="CHEBI:57540"/>
        <dbReference type="ChEBI" id="CHEBI:57945"/>
        <dbReference type="ChEBI" id="CHEBI:58052"/>
        <dbReference type="ChEBI" id="CHEBI:58885"/>
        <dbReference type="EC" id="1.1.1.22"/>
    </reaction>
</comment>
<dbReference type="EMBL" id="PDJF01000001">
    <property type="protein sequence ID" value="PFG27862.1"/>
    <property type="molecule type" value="Genomic_DNA"/>
</dbReference>
<keyword evidence="5 7" id="KW-0520">NAD</keyword>
<dbReference type="SUPFAM" id="SSF52413">
    <property type="entry name" value="UDP-glucose/GDP-mannose dehydrogenase C-terminal domain"/>
    <property type="match status" value="1"/>
</dbReference>
<dbReference type="Gene3D" id="3.40.50.720">
    <property type="entry name" value="NAD(P)-binding Rossmann-like Domain"/>
    <property type="match status" value="2"/>
</dbReference>
<evidence type="ECO:0000259" key="11">
    <source>
        <dbReference type="SMART" id="SM00984"/>
    </source>
</evidence>
<dbReference type="PIRSF" id="PIRSF000124">
    <property type="entry name" value="UDPglc_GDPman_dh"/>
    <property type="match status" value="1"/>
</dbReference>
<dbReference type="InterPro" id="IPR036220">
    <property type="entry name" value="UDP-Glc/GDP-Man_DH_C_sf"/>
</dbReference>
<evidence type="ECO:0000256" key="9">
    <source>
        <dbReference type="PIRSR" id="PIRSR500134-2"/>
    </source>
</evidence>
<dbReference type="PANTHER" id="PTHR43750:SF3">
    <property type="entry name" value="UDP-GLUCOSE 6-DEHYDROGENASE TUAD"/>
    <property type="match status" value="1"/>
</dbReference>
<dbReference type="SMART" id="SM00984">
    <property type="entry name" value="UDPG_MGDP_dh_C"/>
    <property type="match status" value="1"/>
</dbReference>
<feature type="active site" description="Nucleophile" evidence="8">
    <location>
        <position position="261"/>
    </location>
</feature>
<dbReference type="GO" id="GO:0000271">
    <property type="term" value="P:polysaccharide biosynthetic process"/>
    <property type="evidence" value="ECO:0007669"/>
    <property type="project" value="InterPro"/>
</dbReference>
<dbReference type="SUPFAM" id="SSF48179">
    <property type="entry name" value="6-phosphogluconate dehydrogenase C-terminal domain-like"/>
    <property type="match status" value="1"/>
</dbReference>
<dbReference type="InterPro" id="IPR014026">
    <property type="entry name" value="UDP-Glc/GDP-Man_DH_dimer"/>
</dbReference>
<feature type="binding site" evidence="10">
    <location>
        <position position="328"/>
    </location>
    <ligand>
        <name>NAD(+)</name>
        <dbReference type="ChEBI" id="CHEBI:57540"/>
    </ligand>
</feature>
<accession>A0A2A9DPF2</accession>
<dbReference type="InterPro" id="IPR008927">
    <property type="entry name" value="6-PGluconate_DH-like_C_sf"/>
</dbReference>
<dbReference type="SUPFAM" id="SSF51735">
    <property type="entry name" value="NAD(P)-binding Rossmann-fold domains"/>
    <property type="match status" value="1"/>
</dbReference>
<dbReference type="GO" id="GO:0006065">
    <property type="term" value="P:UDP-glucuronate biosynthetic process"/>
    <property type="evidence" value="ECO:0007669"/>
    <property type="project" value="UniProtKB-UniPathway"/>
</dbReference>
<evidence type="ECO:0000256" key="4">
    <source>
        <dbReference type="ARBA" id="ARBA00023002"/>
    </source>
</evidence>
<proteinExistence type="inferred from homology"/>
<keyword evidence="4 7" id="KW-0560">Oxidoreductase</keyword>
<evidence type="ECO:0000313" key="12">
    <source>
        <dbReference type="EMBL" id="PFG27862.1"/>
    </source>
</evidence>
<feature type="binding site" evidence="10">
    <location>
        <position position="155"/>
    </location>
    <ligand>
        <name>NAD(+)</name>
        <dbReference type="ChEBI" id="CHEBI:57540"/>
    </ligand>
</feature>
<protein>
    <recommendedName>
        <fullName evidence="3 7">UDP-glucose 6-dehydrogenase</fullName>
        <ecNumber evidence="3 7">1.1.1.22</ecNumber>
    </recommendedName>
</protein>
<dbReference type="InterPro" id="IPR017476">
    <property type="entry name" value="UDP-Glc/GDP-Man"/>
</dbReference>
<feature type="binding site" evidence="9">
    <location>
        <position position="321"/>
    </location>
    <ligand>
        <name>substrate</name>
    </ligand>
</feature>
<evidence type="ECO:0000256" key="1">
    <source>
        <dbReference type="ARBA" id="ARBA00004701"/>
    </source>
</evidence>
<evidence type="ECO:0000256" key="6">
    <source>
        <dbReference type="ARBA" id="ARBA00047473"/>
    </source>
</evidence>
<feature type="binding site" evidence="9">
    <location>
        <begin position="152"/>
        <end position="155"/>
    </location>
    <ligand>
        <name>substrate</name>
    </ligand>
</feature>
<evidence type="ECO:0000256" key="2">
    <source>
        <dbReference type="ARBA" id="ARBA00006601"/>
    </source>
</evidence>
<reference evidence="12 13" key="1">
    <citation type="submission" date="2017-10" db="EMBL/GenBank/DDBJ databases">
        <title>Sequencing the genomes of 1000 actinobacteria strains.</title>
        <authorList>
            <person name="Klenk H.-P."/>
        </authorList>
    </citation>
    <scope>NUCLEOTIDE SEQUENCE [LARGE SCALE GENOMIC DNA]</scope>
    <source>
        <strain evidence="12 13">DSM 20688</strain>
    </source>
</reference>
<feature type="binding site" evidence="10">
    <location>
        <position position="87"/>
    </location>
    <ligand>
        <name>NAD(+)</name>
        <dbReference type="ChEBI" id="CHEBI:57540"/>
    </ligand>
</feature>
<dbReference type="PIRSF" id="PIRSF500134">
    <property type="entry name" value="UDPglc_DH_bac"/>
    <property type="match status" value="1"/>
</dbReference>
<dbReference type="GO" id="GO:0051287">
    <property type="term" value="F:NAD binding"/>
    <property type="evidence" value="ECO:0007669"/>
    <property type="project" value="InterPro"/>
</dbReference>
<dbReference type="NCBIfam" id="TIGR03026">
    <property type="entry name" value="NDP-sugDHase"/>
    <property type="match status" value="1"/>
</dbReference>
<evidence type="ECO:0000313" key="13">
    <source>
        <dbReference type="Proteomes" id="UP000221653"/>
    </source>
</evidence>
<feature type="binding site" evidence="10">
    <location>
        <position position="264"/>
    </location>
    <ligand>
        <name>NAD(+)</name>
        <dbReference type="ChEBI" id="CHEBI:57540"/>
    </ligand>
</feature>
<dbReference type="Pfam" id="PF03720">
    <property type="entry name" value="UDPG_MGDP_dh_C"/>
    <property type="match status" value="1"/>
</dbReference>
<organism evidence="12 13">
    <name type="scientific">Corynebacterium renale</name>
    <dbReference type="NCBI Taxonomy" id="1724"/>
    <lineage>
        <taxon>Bacteria</taxon>
        <taxon>Bacillati</taxon>
        <taxon>Actinomycetota</taxon>
        <taxon>Actinomycetes</taxon>
        <taxon>Mycobacteriales</taxon>
        <taxon>Corynebacteriaceae</taxon>
        <taxon>Corynebacterium</taxon>
    </lineage>
</organism>
<dbReference type="AlphaFoldDB" id="A0A2A9DPF2"/>
<dbReference type="Pfam" id="PF03721">
    <property type="entry name" value="UDPG_MGDP_dh_N"/>
    <property type="match status" value="1"/>
</dbReference>
<feature type="binding site" evidence="10">
    <location>
        <position position="127"/>
    </location>
    <ligand>
        <name>NAD(+)</name>
        <dbReference type="ChEBI" id="CHEBI:57540"/>
    </ligand>
</feature>
<sequence>MRISVIGAGYLGVTHAACMAELGHEVVACDVDAAKIEILKQGRVPFFEPDLAQLVAKHTASGQVRWETDPAEAIAAGAQLHFICVGTPQQAGSPAADVSAVFAAVDGLASHIRAAGESGHVIVGKSTVPVGTAAALQERVGDVAEVVWNPEFLREGHAVGDTLNPDRIVTGTRDGAPSSALREVYAPLADVPWIETDIPTAELIKVSANTFLAAKISLLNLVGEVCEAAGADVHTVSRALGFDARIGNKHMRAGLGFGGGCLPKDIRAFAHRGEELGVDMSLVHAVDAVNQRRRARVVGWAGEMLGGVQRRRITVLGAAFKPNSDDVRDSPSLAVARALVTAGARVTVYDPKATVSDLPQAESVRAALLDAELVIIGTDWPQFADLKPKKVGKWVSRRLLIDARAVLPTATWQEAGWEVRTIGRGY</sequence>
<feature type="binding site" evidence="9">
    <location>
        <position position="205"/>
    </location>
    <ligand>
        <name>substrate</name>
    </ligand>
</feature>
<dbReference type="GO" id="GO:0003979">
    <property type="term" value="F:UDP-glucose 6-dehydrogenase activity"/>
    <property type="evidence" value="ECO:0007669"/>
    <property type="project" value="UniProtKB-EC"/>
</dbReference>
<feature type="domain" description="UDP-glucose/GDP-mannose dehydrogenase C-terminal" evidence="11">
    <location>
        <begin position="314"/>
        <end position="409"/>
    </location>
</feature>
<feature type="binding site" evidence="9">
    <location>
        <position position="258"/>
    </location>
    <ligand>
        <name>substrate</name>
    </ligand>
</feature>